<comment type="caution">
    <text evidence="4">The sequence shown here is derived from an EMBL/GenBank/DDBJ whole genome shotgun (WGS) entry which is preliminary data.</text>
</comment>
<dbReference type="Proteomes" id="UP000322362">
    <property type="component" value="Unassembled WGS sequence"/>
</dbReference>
<keyword evidence="5" id="KW-1185">Reference proteome</keyword>
<evidence type="ECO:0000256" key="2">
    <source>
        <dbReference type="SAM" id="Phobius"/>
    </source>
</evidence>
<feature type="coiled-coil region" evidence="1">
    <location>
        <begin position="109"/>
        <end position="136"/>
    </location>
</feature>
<feature type="transmembrane region" description="Helical" evidence="2">
    <location>
        <begin position="14"/>
        <end position="34"/>
    </location>
</feature>
<dbReference type="Pfam" id="PF12508">
    <property type="entry name" value="Transposon_TraM"/>
    <property type="match status" value="1"/>
</dbReference>
<accession>A0A5D4H965</accession>
<sequence>METKSENYQKRRKFLIALPLLVLPFMTFAFWALGGGKGSQDNENQQHLGINTELPEARLEDNALDKMSLYRDVEPENDGEIDEGVDPDSMDEELDEFMSEEEFESYAFREDHVDSERELRRRIAELERTIALQETSTNEPISELYAERESIDSDASLKRLEAMMQRMEEPSLPDPELEVLDGMLEKIMDIQHPDRVQERIRSQSEQQRGIVFPVNGKTRKNAVSIVHRTSESGLNRVDTSLVLSHEEENVRNGFFTLTVHGLNDPIGIGETTGITAVVHETKTVISGSNLKLRLTDDIYVNGIRIPAGNFLTGICDLRNERLQVKVSGIQYGNYQLPVSLTVYDSDGVEGINIPGAISRDAAKEGSQRAVQSMQFMSMDPSLLTQATGAGIEAAKGLFSKKVRLISGTVKAGHPVLLFDEQANRNN</sequence>
<organism evidence="4 5">
    <name type="scientific">Sphingobacterium phlebotomi</name>
    <dbReference type="NCBI Taxonomy" id="2605433"/>
    <lineage>
        <taxon>Bacteria</taxon>
        <taxon>Pseudomonadati</taxon>
        <taxon>Bacteroidota</taxon>
        <taxon>Sphingobacteriia</taxon>
        <taxon>Sphingobacteriales</taxon>
        <taxon>Sphingobacteriaceae</taxon>
        <taxon>Sphingobacterium</taxon>
    </lineage>
</organism>
<evidence type="ECO:0000259" key="3">
    <source>
        <dbReference type="Pfam" id="PF12508"/>
    </source>
</evidence>
<dbReference type="EMBL" id="VTAV01000002">
    <property type="protein sequence ID" value="TYR37406.1"/>
    <property type="molecule type" value="Genomic_DNA"/>
</dbReference>
<name>A0A5D4H965_9SPHI</name>
<reference evidence="4 5" key="1">
    <citation type="submission" date="2019-08" db="EMBL/GenBank/DDBJ databases">
        <title>Phlebobacter frassis gen. nov. sp. nov., a new member of family Sphingobacteriaceae isolated from sand fly rearing media.</title>
        <authorList>
            <person name="Kakumanu M.L."/>
            <person name="Marayati B.F."/>
            <person name="Wada-Katsumata A."/>
            <person name="Wasserberg G."/>
            <person name="Schal C."/>
            <person name="Apperson C.S."/>
            <person name="Ponnusamy L."/>
        </authorList>
    </citation>
    <scope>NUCLEOTIDE SEQUENCE [LARGE SCALE GENOMIC DNA]</scope>
    <source>
        <strain evidence="4 5">SSI9</strain>
    </source>
</reference>
<dbReference type="AlphaFoldDB" id="A0A5D4H965"/>
<proteinExistence type="predicted"/>
<gene>
    <name evidence="4" type="primary">traM</name>
    <name evidence="4" type="ORF">FXV77_05210</name>
</gene>
<protein>
    <submittedName>
        <fullName evidence="4">Conjugative transposon protein TraM</fullName>
    </submittedName>
</protein>
<keyword evidence="1" id="KW-0175">Coiled coil</keyword>
<evidence type="ECO:0000313" key="5">
    <source>
        <dbReference type="Proteomes" id="UP000322362"/>
    </source>
</evidence>
<keyword evidence="2" id="KW-0812">Transmembrane</keyword>
<feature type="domain" description="Conjugative transposon TraM C-terminal" evidence="3">
    <location>
        <begin position="274"/>
        <end position="417"/>
    </location>
</feature>
<evidence type="ECO:0000313" key="4">
    <source>
        <dbReference type="EMBL" id="TYR37406.1"/>
    </source>
</evidence>
<evidence type="ECO:0000256" key="1">
    <source>
        <dbReference type="SAM" id="Coils"/>
    </source>
</evidence>
<dbReference type="NCBIfam" id="TIGR03779">
    <property type="entry name" value="Bac_Flav_CT_M"/>
    <property type="match status" value="1"/>
</dbReference>
<dbReference type="InterPro" id="IPR022187">
    <property type="entry name" value="Conjug_transposon_TraM"/>
</dbReference>
<dbReference type="RefSeq" id="WP_148918147.1">
    <property type="nucleotide sequence ID" value="NZ_VTAV01000002.1"/>
</dbReference>
<dbReference type="InterPro" id="IPR055407">
    <property type="entry name" value="TraM_C"/>
</dbReference>
<keyword evidence="2" id="KW-1133">Transmembrane helix</keyword>
<keyword evidence="2" id="KW-0472">Membrane</keyword>